<dbReference type="GO" id="GO:0001732">
    <property type="term" value="P:formation of cytoplasmic translation initiation complex"/>
    <property type="evidence" value="ECO:0007669"/>
    <property type="project" value="UniProtKB-UniRule"/>
</dbReference>
<dbReference type="InterPro" id="IPR036388">
    <property type="entry name" value="WH-like_DNA-bd_sf"/>
</dbReference>
<reference evidence="10" key="2">
    <citation type="submission" date="2022-06" db="UniProtKB">
        <authorList>
            <consortium name="EnsemblMetazoa"/>
        </authorList>
    </citation>
    <scope>IDENTIFICATION</scope>
    <source>
        <strain evidence="10">PS312</strain>
    </source>
</reference>
<feature type="transmembrane region" description="Helical" evidence="8">
    <location>
        <begin position="112"/>
        <end position="133"/>
    </location>
</feature>
<dbReference type="SMART" id="SM00248">
    <property type="entry name" value="ANK"/>
    <property type="match status" value="3"/>
</dbReference>
<gene>
    <name evidence="10" type="primary">WBGene00092209</name>
</gene>
<dbReference type="InterPro" id="IPR033464">
    <property type="entry name" value="CSN8_PSD8_EIF3K"/>
</dbReference>
<dbReference type="InterPro" id="IPR009374">
    <property type="entry name" value="eIF3k"/>
</dbReference>
<dbReference type="InterPro" id="IPR036770">
    <property type="entry name" value="Ankyrin_rpt-contain_sf"/>
</dbReference>
<dbReference type="FunFam" id="1.10.10.10:FF:000212">
    <property type="entry name" value="Eukaryotic translation initiation factor 3 subunit K"/>
    <property type="match status" value="1"/>
</dbReference>
<dbReference type="SUPFAM" id="SSF55545">
    <property type="entry name" value="beta-N-acetylhexosaminidase-like domain"/>
    <property type="match status" value="1"/>
</dbReference>
<feature type="domain" description="PCI" evidence="9">
    <location>
        <begin position="2046"/>
        <end position="2221"/>
    </location>
</feature>
<dbReference type="InterPro" id="IPR029018">
    <property type="entry name" value="Hex-like_dom2"/>
</dbReference>
<dbReference type="Gene3D" id="3.30.379.10">
    <property type="entry name" value="Chitobiase/beta-hexosaminidase domain 2-like"/>
    <property type="match status" value="1"/>
</dbReference>
<evidence type="ECO:0000259" key="9">
    <source>
        <dbReference type="PROSITE" id="PS50250"/>
    </source>
</evidence>
<dbReference type="GO" id="GO:0016282">
    <property type="term" value="C:eukaryotic 43S preinitiation complex"/>
    <property type="evidence" value="ECO:0007669"/>
    <property type="project" value="UniProtKB-UniRule"/>
</dbReference>
<dbReference type="Gene3D" id="1.25.40.20">
    <property type="entry name" value="Ankyrin repeat-containing domain"/>
    <property type="match status" value="2"/>
</dbReference>
<evidence type="ECO:0000256" key="2">
    <source>
        <dbReference type="ARBA" id="ARBA00022540"/>
    </source>
</evidence>
<feature type="transmembrane region" description="Helical" evidence="8">
    <location>
        <begin position="6"/>
        <end position="32"/>
    </location>
</feature>
<proteinExistence type="inferred from homology"/>
<dbReference type="Pfam" id="PF12796">
    <property type="entry name" value="Ank_2"/>
    <property type="match status" value="1"/>
</dbReference>
<dbReference type="GO" id="GO:0003743">
    <property type="term" value="F:translation initiation factor activity"/>
    <property type="evidence" value="ECO:0007669"/>
    <property type="project" value="UniProtKB-UniRule"/>
</dbReference>
<dbReference type="InterPro" id="IPR000717">
    <property type="entry name" value="PCI_dom"/>
</dbReference>
<comment type="similarity">
    <text evidence="5">Belongs to the eIF-3 subunit K family.</text>
</comment>
<dbReference type="GO" id="GO:0003723">
    <property type="term" value="F:RNA binding"/>
    <property type="evidence" value="ECO:0007669"/>
    <property type="project" value="UniProtKB-UniRule"/>
</dbReference>
<dbReference type="GO" id="GO:0016787">
    <property type="term" value="F:hydrolase activity"/>
    <property type="evidence" value="ECO:0007669"/>
    <property type="project" value="UniProtKB-KW"/>
</dbReference>
<comment type="subcellular location">
    <subcellularLocation>
        <location evidence="5">Cytoplasm</location>
    </subcellularLocation>
</comment>
<feature type="region of interest" description="Disordered" evidence="7">
    <location>
        <begin position="1404"/>
        <end position="1434"/>
    </location>
</feature>
<keyword evidence="8" id="KW-1133">Transmembrane helix</keyword>
<feature type="transmembrane region" description="Helical" evidence="8">
    <location>
        <begin position="210"/>
        <end position="237"/>
    </location>
</feature>
<reference evidence="11" key="1">
    <citation type="journal article" date="2008" name="Nat. Genet.">
        <title>The Pristionchus pacificus genome provides a unique perspective on nematode lifestyle and parasitism.</title>
        <authorList>
            <person name="Dieterich C."/>
            <person name="Clifton S.W."/>
            <person name="Schuster L.N."/>
            <person name="Chinwalla A."/>
            <person name="Delehaunty K."/>
            <person name="Dinkelacker I."/>
            <person name="Fulton L."/>
            <person name="Fulton R."/>
            <person name="Godfrey J."/>
            <person name="Minx P."/>
            <person name="Mitreva M."/>
            <person name="Roeseler W."/>
            <person name="Tian H."/>
            <person name="Witte H."/>
            <person name="Yang S.P."/>
            <person name="Wilson R.K."/>
            <person name="Sommer R.J."/>
        </authorList>
    </citation>
    <scope>NUCLEOTIDE SEQUENCE [LARGE SCALE GENOMIC DNA]</scope>
    <source>
        <strain evidence="11">PS312</strain>
    </source>
</reference>
<evidence type="ECO:0000313" key="10">
    <source>
        <dbReference type="EnsemblMetazoa" id="PPA02655.1"/>
    </source>
</evidence>
<evidence type="ECO:0000256" key="8">
    <source>
        <dbReference type="SAM" id="Phobius"/>
    </source>
</evidence>
<dbReference type="PANTHER" id="PTHR13022:SF0">
    <property type="entry name" value="EUKARYOTIC TRANSLATION INITIATION FACTOR 3 SUBUNIT K"/>
    <property type="match status" value="1"/>
</dbReference>
<dbReference type="Proteomes" id="UP000005239">
    <property type="component" value="Unassembled WGS sequence"/>
</dbReference>
<dbReference type="InterPro" id="IPR002110">
    <property type="entry name" value="Ankyrin_rpt"/>
</dbReference>
<dbReference type="InterPro" id="IPR019421">
    <property type="entry name" value="7TM_GPCR_serpentine_rcpt_Srd"/>
</dbReference>
<dbReference type="GO" id="GO:0006446">
    <property type="term" value="P:regulation of translational initiation"/>
    <property type="evidence" value="ECO:0007669"/>
    <property type="project" value="InterPro"/>
</dbReference>
<keyword evidence="2 5" id="KW-0396">Initiation factor</keyword>
<dbReference type="Pfam" id="PF10075">
    <property type="entry name" value="CSN8_PSD8_EIF3K"/>
    <property type="match status" value="1"/>
</dbReference>
<dbReference type="SUPFAM" id="SSF48371">
    <property type="entry name" value="ARM repeat"/>
    <property type="match status" value="1"/>
</dbReference>
<keyword evidence="8" id="KW-0472">Membrane</keyword>
<dbReference type="FunFam" id="1.25.40.250:FF:000008">
    <property type="entry name" value="Eukaryotic translation initiation factor 3 subunit K"/>
    <property type="match status" value="1"/>
</dbReference>
<dbReference type="Pfam" id="PF10317">
    <property type="entry name" value="7TM_GPCR_Srd"/>
    <property type="match status" value="2"/>
</dbReference>
<feature type="repeat" description="ANK" evidence="6">
    <location>
        <begin position="625"/>
        <end position="657"/>
    </location>
</feature>
<evidence type="ECO:0000256" key="7">
    <source>
        <dbReference type="SAM" id="MobiDB-lite"/>
    </source>
</evidence>
<dbReference type="HAMAP" id="MF_03010">
    <property type="entry name" value="eIF3k"/>
    <property type="match status" value="1"/>
</dbReference>
<dbReference type="GO" id="GO:0043022">
    <property type="term" value="F:ribosome binding"/>
    <property type="evidence" value="ECO:0007669"/>
    <property type="project" value="InterPro"/>
</dbReference>
<evidence type="ECO:0000313" key="11">
    <source>
        <dbReference type="Proteomes" id="UP000005239"/>
    </source>
</evidence>
<dbReference type="PROSITE" id="PS50088">
    <property type="entry name" value="ANK_REPEAT"/>
    <property type="match status" value="2"/>
</dbReference>
<dbReference type="InterPro" id="IPR016020">
    <property type="entry name" value="Transl_init_fac_sub12_N_euk"/>
</dbReference>
<keyword evidence="3" id="KW-0378">Hydrolase</keyword>
<feature type="transmembrane region" description="Helical" evidence="8">
    <location>
        <begin position="39"/>
        <end position="60"/>
    </location>
</feature>
<dbReference type="GO" id="GO:0033290">
    <property type="term" value="C:eukaryotic 48S preinitiation complex"/>
    <property type="evidence" value="ECO:0007669"/>
    <property type="project" value="UniProtKB-UniRule"/>
</dbReference>
<comment type="function">
    <text evidence="5">Component of the eukaryotic translation initiation factor 3 (eIF-3) complex, which is involved in protein synthesis of a specialized repertoire of mRNAs and, together with other initiation factors, stimulates binding of mRNA and methionyl-tRNAi to the 40S ribosome. The eIF-3 complex specifically targets and initiates translation of a subset of mRNAs involved in cell proliferation.</text>
</comment>
<keyword evidence="6" id="KW-0040">ANK repeat</keyword>
<dbReference type="EnsemblMetazoa" id="PPA02655.1">
    <property type="protein sequence ID" value="PPA02655.1"/>
    <property type="gene ID" value="WBGene00092209"/>
</dbReference>
<feature type="repeat" description="ANK" evidence="6">
    <location>
        <begin position="658"/>
        <end position="690"/>
    </location>
</feature>
<protein>
    <recommendedName>
        <fullName evidence="5">Eukaryotic translation initiation factor 3 subunit K</fullName>
        <shortName evidence="5">eIF3k</shortName>
    </recommendedName>
    <alternativeName>
        <fullName evidence="5">eIF-3 p25</fullName>
    </alternativeName>
</protein>
<evidence type="ECO:0000256" key="6">
    <source>
        <dbReference type="PROSITE-ProRule" id="PRU00023"/>
    </source>
</evidence>
<feature type="transmembrane region" description="Helical" evidence="8">
    <location>
        <begin position="332"/>
        <end position="353"/>
    </location>
</feature>
<accession>A0A8R1Y8K4</accession>
<feature type="transmembrane region" description="Helical" evidence="8">
    <location>
        <begin position="243"/>
        <end position="261"/>
    </location>
</feature>
<dbReference type="PANTHER" id="PTHR13022">
    <property type="entry name" value="EUKARYOTIC TRANSLATION INITIATION FACTOR 3 SUBUNIT 11"/>
    <property type="match status" value="1"/>
</dbReference>
<evidence type="ECO:0000256" key="1">
    <source>
        <dbReference type="ARBA" id="ARBA00022490"/>
    </source>
</evidence>
<feature type="transmembrane region" description="Helical" evidence="8">
    <location>
        <begin position="448"/>
        <end position="466"/>
    </location>
</feature>
<evidence type="ECO:0000256" key="5">
    <source>
        <dbReference type="HAMAP-Rule" id="MF_03010"/>
    </source>
</evidence>
<keyword evidence="8" id="KW-0812">Transmembrane</keyword>
<dbReference type="SUPFAM" id="SSF46785">
    <property type="entry name" value="Winged helix' DNA-binding domain"/>
    <property type="match status" value="1"/>
</dbReference>
<evidence type="ECO:0000256" key="4">
    <source>
        <dbReference type="ARBA" id="ARBA00022917"/>
    </source>
</evidence>
<name>A0A8R1Y8K4_PRIPA</name>
<dbReference type="GO" id="GO:0005852">
    <property type="term" value="C:eukaryotic translation initiation factor 3 complex"/>
    <property type="evidence" value="ECO:0000318"/>
    <property type="project" value="GO_Central"/>
</dbReference>
<keyword evidence="1 5" id="KW-0963">Cytoplasm</keyword>
<dbReference type="Gene3D" id="1.10.10.10">
    <property type="entry name" value="Winged helix-like DNA-binding domain superfamily/Winged helix DNA-binding domain"/>
    <property type="match status" value="1"/>
</dbReference>
<evidence type="ECO:0000256" key="3">
    <source>
        <dbReference type="ARBA" id="ARBA00022801"/>
    </source>
</evidence>
<dbReference type="Gene3D" id="1.25.40.250">
    <property type="entry name" value="ARM repeat, domain 1"/>
    <property type="match status" value="1"/>
</dbReference>
<dbReference type="PROSITE" id="PS50297">
    <property type="entry name" value="ANK_REP_REGION"/>
    <property type="match status" value="1"/>
</dbReference>
<dbReference type="InterPro" id="IPR016024">
    <property type="entry name" value="ARM-type_fold"/>
</dbReference>
<sequence length="2242" mass="247578">MSFVAALIAGHTIIGSFSLVINAFLLFVIILVTPKNSRAYGILMGASALWDLIGALSVLYNTGIIHSQVNDPKKWFDFQSNVSDIAIDLLFLELPKSLMKLPATDTIFSFNIAYSLIHICIVIFPVFGAIWSLRVATVRSLNQKASKMSNSTLTNHERIVKILTLQSIIPFMPVLVVQRIFRCSTVKITTESDHLNSEQRRPVVRMNYTLFIIICHSAIASVSFSINFVLLFSMLVFTPRSSRPFTIFMIFHTVMDILNTLSSFSSMSRILLIDYHLVFISHGPCQLLSTQICYMGYGGYLTTASAVFHTNVQSFLARYFILKDGRVTSRRVLLQLGLLVAPHVLALCVLFTISQKPDTEARALVEKFVPQYANETVITASDTIFSVGIAYTVIHTVFLAYPVYFVIWKLRNKTINTLKEKSPNMSVKTKALHQQFVKVLTMQAVTPLLPVSSGSLFVLTQLIQVYNPFLEASMQMIAEFAAVISPIVGSRRVMAAAGEERAADLMLKCVEEGRVDVLCSILSQLKDKPDFHEQVDIVCCKDGSLLHRAVALNSTDAVNALLANGVNPCVQSDGGKTAYQCCKSDAVRNAFVQEVLKAITLSNNGRLCQLISSGIPVDAVDSPASRNTLLNWAADFSTVEIVRTLCDSGASVNLPNAKGETPLLTAVKRGEEGIVRQLLAAGADPKAKTVKGEDAFEIATKKGGGLLPLLMSPGEFVVRRPWSRWSSTGSRSSRARRAPPRSSTIVVGLLSYQLGIDPDIASATREESKLAGVFAHLLREASMDRLVYESKEEATMDDPSDDECADPTWGMEDLDIVNDLPALDRKNFQFSNGFASLETVLEAAAFYRSTVTKPHKNLMAMKSRFRFITNEHDLRKLESFAKDNVENTARRASRVTGLQNLSNHLMEEVMDAFDDGYTLHDFDLTVMALDINREHCYVSVSLIHYSVQEKTTKFVSRVNHVDEQAIKKSADDFVATIKDEMKMRPLSMFANADQSGFLKEMVSKRSLAPIGQRSVVRCVQSKASLTHSYTILPIVYADGSLGETLYINLQEPKGQFPKTKRIFSAPNIYVTCGTTHIMTKNHMREWVNKCIFTASSPSSDLVILLDSWSSFSDTASIDASLPTGKSLTVRQIPKGATGICQPLDVYFFRPFKGLVRRIQSYGFKNCPGFVAHQRDTILKVMSLSYSIMCAPAFRPLIQYAWHAAGYLDTPPTSRFKTPCASLALCFPPIVNTQIAAAKRVSSYAPNVIKFFASLAMSAEFKSGRPECWTDMLWPQPKLVRVNGAARAFQLPKDNRLKIYFDDSSDGCPRRLMQAIQISAPLLNSAGLEMDYRGHKTADHDKEDASLDGRVTVGVWDDRRKSGAYCLAIEAAGIEITACDYAGVRYAMATLVQIVRLHRYAAKHAASQQQQNGHASPPAPPTSNGTSSSSHHHAVPAPLASDPDQFYLPGILTNGDIPSLTVRDEPDRTFRAIYQDFSGCRILNTETLLQLATRLSYCKANYLFVNFEVRTTDRYQLPYTNRDLFHMSQVCDELFVTLVPSLDLQSNYIEPLGCRTIIDHFLDDFPLQVLAAVQRRVKRIFLSVEVDEKNAAALSRVPPYVTLCVEGRFPFEAERLLNPRVSLVLRFSTGDDGYLCAAPDSTAKKALLAAKLGERSTVVGTMVCELSTGCEIVPPSLSYIPLLAAVGVGWNCAVDMRRFAFLLPRITAHHVLLDGGMVALFEQASTLGRVEHQLTRFSCGSWRPGQDGGDFDLAATAAALSVSPSGVAISPPPPANASKRSTGTALPYSSSNAVLAPASSSSSLPPISVFVEIILNPENLALDRLTPVIFKKARIELRRSLRALDDARRSLPYNFELALVLAEIKLVTELLVLASRIGQSLCQHGGSFLASNNNVNGGLDADRKRSDTGIPYSPGRVGVGHLPLAIRTDLANSLLEIRAQFQHVWLSRSIPSTLPNALKIFDNLFKYASGAPASRPTGVWQATVVREERSIVHGPYRIRPTIPYTMGQFDALKSSLDDHIQGVNRYNPENVVELQQCVAAMASENRYDRDIALTTLKLYQLNPDKYDEATVRTILLKTLTVLPGADFALAKCLIDANRINSPELRLVLNLGSVLESCDYATFWKLAKGEYAADDKFKAPAEIAKLMKPISGFEEAVRIFACRVISTTFQCIEKALLMRLLGGVNDAKVGEYARKFGWEARDKGAVYYIANHDSTIKSRNIDERLTFSNVHEVLVHTPVQTVIE</sequence>
<organism evidence="10 11">
    <name type="scientific">Pristionchus pacificus</name>
    <name type="common">Parasitic nematode worm</name>
    <dbReference type="NCBI Taxonomy" id="54126"/>
    <lineage>
        <taxon>Eukaryota</taxon>
        <taxon>Metazoa</taxon>
        <taxon>Ecdysozoa</taxon>
        <taxon>Nematoda</taxon>
        <taxon>Chromadorea</taxon>
        <taxon>Rhabditida</taxon>
        <taxon>Rhabditina</taxon>
        <taxon>Diplogasteromorpha</taxon>
        <taxon>Diplogasteroidea</taxon>
        <taxon>Neodiplogasteridae</taxon>
        <taxon>Pristionchus</taxon>
    </lineage>
</organism>
<dbReference type="SUPFAM" id="SSF48403">
    <property type="entry name" value="Ankyrin repeat"/>
    <property type="match status" value="1"/>
</dbReference>
<dbReference type="PROSITE" id="PS50250">
    <property type="entry name" value="PCI"/>
    <property type="match status" value="1"/>
</dbReference>
<feature type="transmembrane region" description="Helical" evidence="8">
    <location>
        <begin position="384"/>
        <end position="407"/>
    </location>
</feature>
<keyword evidence="4 5" id="KW-0648">Protein biosynthesis</keyword>
<dbReference type="InterPro" id="IPR036390">
    <property type="entry name" value="WH_DNA-bd_sf"/>
</dbReference>
<keyword evidence="11" id="KW-1185">Reference proteome</keyword>
<comment type="subunit">
    <text evidence="5">Component of the eukaryotic translation initiation factor 3 (eIF-3) complex.</text>
</comment>